<dbReference type="Ensembl" id="ENSCPRT00005005242.1">
    <property type="protein sequence ID" value="ENSCPRP00005004466.1"/>
    <property type="gene ID" value="ENSCPRG00005003256.1"/>
</dbReference>
<evidence type="ECO:0000256" key="1">
    <source>
        <dbReference type="SAM" id="MobiDB-lite"/>
    </source>
</evidence>
<reference evidence="2" key="2">
    <citation type="submission" date="2025-09" db="UniProtKB">
        <authorList>
            <consortium name="Ensembl"/>
        </authorList>
    </citation>
    <scope>IDENTIFICATION</scope>
</reference>
<dbReference type="Pfam" id="PF14964">
    <property type="entry name" value="INTS15"/>
    <property type="match status" value="1"/>
</dbReference>
<evidence type="ECO:0000313" key="2">
    <source>
        <dbReference type="Ensembl" id="ENSCPRP00005004466.1"/>
    </source>
</evidence>
<name>A0A7M4FSL9_CROPO</name>
<dbReference type="GO" id="GO:0160240">
    <property type="term" value="P:RNA polymerase II transcription initiation surveillance"/>
    <property type="evidence" value="ECO:0007669"/>
    <property type="project" value="Ensembl"/>
</dbReference>
<dbReference type="OMA" id="DDGDCHQ"/>
<dbReference type="PANTHER" id="PTHR14540:SF2">
    <property type="entry name" value="INTEGRATOR COMPLEX SUBUNIT 15"/>
    <property type="match status" value="1"/>
</dbReference>
<dbReference type="GeneTree" id="ENSGT00390000011370"/>
<dbReference type="Proteomes" id="UP000594220">
    <property type="component" value="Unplaced"/>
</dbReference>
<organism evidence="2 3">
    <name type="scientific">Crocodylus porosus</name>
    <name type="common">Saltwater crocodile</name>
    <name type="synonym">Estuarine crocodile</name>
    <dbReference type="NCBI Taxonomy" id="8502"/>
    <lineage>
        <taxon>Eukaryota</taxon>
        <taxon>Metazoa</taxon>
        <taxon>Chordata</taxon>
        <taxon>Craniata</taxon>
        <taxon>Vertebrata</taxon>
        <taxon>Euteleostomi</taxon>
        <taxon>Archelosauria</taxon>
        <taxon>Archosauria</taxon>
        <taxon>Crocodylia</taxon>
        <taxon>Longirostres</taxon>
        <taxon>Crocodylidae</taxon>
        <taxon>Crocodylus</taxon>
    </lineage>
</organism>
<protein>
    <submittedName>
        <fullName evidence="2">Integrator complex subunit 15</fullName>
    </submittedName>
</protein>
<dbReference type="AlphaFoldDB" id="A0A7M4FSL9"/>
<dbReference type="GO" id="GO:0005694">
    <property type="term" value="C:chromosome"/>
    <property type="evidence" value="ECO:0007669"/>
    <property type="project" value="Ensembl"/>
</dbReference>
<dbReference type="GO" id="GO:0160232">
    <property type="term" value="C:INTAC complex"/>
    <property type="evidence" value="ECO:0007669"/>
    <property type="project" value="Ensembl"/>
</dbReference>
<evidence type="ECO:0000313" key="3">
    <source>
        <dbReference type="Proteomes" id="UP000594220"/>
    </source>
</evidence>
<accession>A0A7M4FSL9</accession>
<dbReference type="PANTHER" id="PTHR14540">
    <property type="entry name" value="INTEGRATOR COMPLEX SUBUNIT 15"/>
    <property type="match status" value="1"/>
</dbReference>
<sequence>MSMSRPGEGELRPAPPHVAAVNSFTTAAPLGFILKAWPTTPATQRPPPAPAPQPAGGAAAGEPRAGAFWPLRAAVSPARLAPPWARRLRRCWPCPPERLRGSCTMSDIRHSLLRRDALSAAKEVLYHLDIYFSSQLQSAPLPIVDKGPIELLEEFIFQVPKERNSQPKRLNSLQELQLLEIMCNYFQEQTKDSVRQIIFSSLFSPQGNKADDNRMTLLGKLVSMAVAVCRIPVLECAASWLQRTPAVYCVRLARALVDDYCNLVPGSIQTLKQIFNVSPRFCCQFITSVTALYDLSSDDLIPPSELLEMIVSWIFEDPRLILITFLNTPIAANLPIGFLELTPLTGLIRWCVKAPLAYKRKKKAFVSNGHLASKSAKELATGDDRDCHQLYSKLHLSVLQVLMMLQVHLTEKNLYGRLGLVPFDHVVPLVEEINRLSDELNPLNASKEIELALDRLAQALQVAMASGALLCTRDDLRTVCSRLPHNNLLQLVISGPVQQPTHGALPPGFYPHIHTPPLGYPAHAAHPALPAHPAHPALPAHPVQTFIPGMTFPYRPIR</sequence>
<feature type="region of interest" description="Disordered" evidence="1">
    <location>
        <begin position="38"/>
        <end position="62"/>
    </location>
</feature>
<dbReference type="GO" id="GO:0032039">
    <property type="term" value="C:integrator complex"/>
    <property type="evidence" value="ECO:0007669"/>
    <property type="project" value="Ensembl"/>
</dbReference>
<gene>
    <name evidence="2" type="primary">INTS15</name>
</gene>
<feature type="compositionally biased region" description="Pro residues" evidence="1">
    <location>
        <begin position="44"/>
        <end position="53"/>
    </location>
</feature>
<proteinExistence type="predicted"/>
<keyword evidence="3" id="KW-1185">Reference proteome</keyword>
<dbReference type="InterPro" id="IPR027844">
    <property type="entry name" value="INTS15"/>
</dbReference>
<reference evidence="2" key="1">
    <citation type="submission" date="2025-08" db="UniProtKB">
        <authorList>
            <consortium name="Ensembl"/>
        </authorList>
    </citation>
    <scope>IDENTIFICATION</scope>
</reference>